<evidence type="ECO:0000256" key="2">
    <source>
        <dbReference type="SAM" id="Phobius"/>
    </source>
</evidence>
<gene>
    <name evidence="4" type="ORF">CCO03_05970</name>
</gene>
<keyword evidence="5" id="KW-1185">Reference proteome</keyword>
<evidence type="ECO:0000313" key="5">
    <source>
        <dbReference type="Proteomes" id="UP000196138"/>
    </source>
</evidence>
<evidence type="ECO:0000256" key="1">
    <source>
        <dbReference type="SAM" id="MobiDB-lite"/>
    </source>
</evidence>
<feature type="region of interest" description="Disordered" evidence="1">
    <location>
        <begin position="1"/>
        <end position="21"/>
    </location>
</feature>
<organism evidence="4 5">
    <name type="scientific">Comamonas serinivorans</name>
    <dbReference type="NCBI Taxonomy" id="1082851"/>
    <lineage>
        <taxon>Bacteria</taxon>
        <taxon>Pseudomonadati</taxon>
        <taxon>Pseudomonadota</taxon>
        <taxon>Betaproteobacteria</taxon>
        <taxon>Burkholderiales</taxon>
        <taxon>Comamonadaceae</taxon>
        <taxon>Comamonas</taxon>
    </lineage>
</organism>
<keyword evidence="2" id="KW-0472">Membrane</keyword>
<sequence>MRSKTVGGNAPLHGHGLRPDQGLQPMWRRAAGALAVALLVGLAGCSRSEAPAATAEASLDEPAALAVQAEPTARAVQAEAGTAMDEAKVAARDASGGAGAGDTPLAPRRFLAVRHQLQVEAPADQVAEVWAAVREACGRLDCDLVSAQLQRETAQTPVSAALSLRVAPQDYARLTGALSGGAKVVSDASSSEDLTAQVVDVEAHLKNRSEYRDSLRELLADKSVKRTLAELFQIRDTLAQVQAEIDSALTQRQLLEQQTAKQFVQMQFRAERGLQTATHYNPWREVLRDAVNLAAESTHALVRVVALVLPWGLALVALGWALRWWLRRRSI</sequence>
<feature type="transmembrane region" description="Helical" evidence="2">
    <location>
        <begin position="300"/>
        <end position="326"/>
    </location>
</feature>
<dbReference type="RefSeq" id="WP_087278546.1">
    <property type="nucleotide sequence ID" value="NZ_CP021455.1"/>
</dbReference>
<proteinExistence type="predicted"/>
<dbReference type="OrthoDB" id="8535671at2"/>
<dbReference type="InterPro" id="IPR025645">
    <property type="entry name" value="DUF4349"/>
</dbReference>
<feature type="domain" description="DUF4349" evidence="3">
    <location>
        <begin position="110"/>
        <end position="323"/>
    </location>
</feature>
<reference evidence="4 5" key="1">
    <citation type="submission" date="2017-05" db="EMBL/GenBank/DDBJ databases">
        <authorList>
            <person name="Song R."/>
            <person name="Chenine A.L."/>
            <person name="Ruprecht R.M."/>
        </authorList>
    </citation>
    <scope>NUCLEOTIDE SEQUENCE [LARGE SCALE GENOMIC DNA]</scope>
    <source>
        <strain evidence="4 5">DSM 26136</strain>
    </source>
</reference>
<name>A0A1Y0EKX7_9BURK</name>
<keyword evidence="2" id="KW-1133">Transmembrane helix</keyword>
<keyword evidence="2" id="KW-0812">Transmembrane</keyword>
<protein>
    <recommendedName>
        <fullName evidence="3">DUF4349 domain-containing protein</fullName>
    </recommendedName>
</protein>
<dbReference type="KEGG" id="cser:CCO03_05970"/>
<dbReference type="Pfam" id="PF14257">
    <property type="entry name" value="DUF4349"/>
    <property type="match status" value="1"/>
</dbReference>
<evidence type="ECO:0000259" key="3">
    <source>
        <dbReference type="Pfam" id="PF14257"/>
    </source>
</evidence>
<dbReference type="EMBL" id="CP021455">
    <property type="protein sequence ID" value="ARU04284.1"/>
    <property type="molecule type" value="Genomic_DNA"/>
</dbReference>
<dbReference type="AlphaFoldDB" id="A0A1Y0EKX7"/>
<accession>A0A1Y0EKX7</accession>
<evidence type="ECO:0000313" key="4">
    <source>
        <dbReference type="EMBL" id="ARU04284.1"/>
    </source>
</evidence>
<dbReference type="Proteomes" id="UP000196138">
    <property type="component" value="Chromosome"/>
</dbReference>